<dbReference type="AlphaFoldDB" id="A0A2A4SPP9"/>
<accession>A0A2A4SPP9</accession>
<gene>
    <name evidence="1" type="ORF">COB67_12970</name>
</gene>
<comment type="caution">
    <text evidence="1">The sequence shown here is derived from an EMBL/GenBank/DDBJ whole genome shotgun (WGS) entry which is preliminary data.</text>
</comment>
<evidence type="ECO:0000313" key="2">
    <source>
        <dbReference type="Proteomes" id="UP000218113"/>
    </source>
</evidence>
<reference evidence="2" key="1">
    <citation type="submission" date="2017-08" db="EMBL/GenBank/DDBJ databases">
        <title>A dynamic microbial community with high functional redundancy inhabits the cold, oxic subseafloor aquifer.</title>
        <authorList>
            <person name="Tully B.J."/>
            <person name="Wheat C.G."/>
            <person name="Glazer B.T."/>
            <person name="Huber J.A."/>
        </authorList>
    </citation>
    <scope>NUCLEOTIDE SEQUENCE [LARGE SCALE GENOMIC DNA]</scope>
</reference>
<proteinExistence type="predicted"/>
<organism evidence="1 2">
    <name type="scientific">SAR324 cluster bacterium</name>
    <dbReference type="NCBI Taxonomy" id="2024889"/>
    <lineage>
        <taxon>Bacteria</taxon>
        <taxon>Deltaproteobacteria</taxon>
        <taxon>SAR324 cluster</taxon>
    </lineage>
</organism>
<sequence length="190" mass="22008">MQRNIGGILDRQDIILEHCTKDMEALELSLDIIDAGKQLRHQIISKAMDELKVLLREKLGKNWIVKNEISKAPGERDTRIWFWHNDWENYNIGLSPGSLNNRNYCFYVGSPQNDGKDEPEAKIDQKVTSTLSNKFGGKASNWSHWAKYSESPYRYWDNKESLLRLANGEGVKFLLKKLLLIKDTLEEVID</sequence>
<name>A0A2A4SPP9_9DELT</name>
<evidence type="ECO:0000313" key="1">
    <source>
        <dbReference type="EMBL" id="PCI23212.1"/>
    </source>
</evidence>
<protein>
    <submittedName>
        <fullName evidence="1">Uncharacterized protein</fullName>
    </submittedName>
</protein>
<dbReference type="EMBL" id="NVSR01000149">
    <property type="protein sequence ID" value="PCI23212.1"/>
    <property type="molecule type" value="Genomic_DNA"/>
</dbReference>
<dbReference type="Proteomes" id="UP000218113">
    <property type="component" value="Unassembled WGS sequence"/>
</dbReference>